<keyword evidence="1" id="KW-0677">Repeat</keyword>
<dbReference type="SMART" id="SM00033">
    <property type="entry name" value="CH"/>
    <property type="match status" value="2"/>
</dbReference>
<dbReference type="PROSITE" id="PS00020">
    <property type="entry name" value="ACTININ_2"/>
    <property type="match status" value="1"/>
</dbReference>
<dbReference type="Pfam" id="PF00630">
    <property type="entry name" value="Filamin"/>
    <property type="match status" value="6"/>
</dbReference>
<dbReference type="PANTHER" id="PTHR38537">
    <property type="entry name" value="JITTERBUG, ISOFORM N"/>
    <property type="match status" value="1"/>
</dbReference>
<dbReference type="GO" id="GO:0051015">
    <property type="term" value="F:actin filament binding"/>
    <property type="evidence" value="ECO:0007669"/>
    <property type="project" value="InterPro"/>
</dbReference>
<feature type="repeat" description="Filamin" evidence="3">
    <location>
        <begin position="442"/>
        <end position="544"/>
    </location>
</feature>
<dbReference type="SMART" id="SM00557">
    <property type="entry name" value="IG_FLMN"/>
    <property type="match status" value="5"/>
</dbReference>
<feature type="domain" description="Calponin-homology (CH)" evidence="4">
    <location>
        <begin position="8"/>
        <end position="114"/>
    </location>
</feature>
<feature type="repeat" description="Filamin" evidence="3">
    <location>
        <begin position="810"/>
        <end position="853"/>
    </location>
</feature>
<organism evidence="5">
    <name type="scientific">Arcella intermedia</name>
    <dbReference type="NCBI Taxonomy" id="1963864"/>
    <lineage>
        <taxon>Eukaryota</taxon>
        <taxon>Amoebozoa</taxon>
        <taxon>Tubulinea</taxon>
        <taxon>Elardia</taxon>
        <taxon>Arcellinida</taxon>
        <taxon>Sphaerothecina</taxon>
        <taxon>Arcellidae</taxon>
        <taxon>Arcella</taxon>
    </lineage>
</organism>
<feature type="domain" description="Calponin-homology (CH)" evidence="4">
    <location>
        <begin position="127"/>
        <end position="230"/>
    </location>
</feature>
<feature type="repeat" description="Filamin" evidence="3">
    <location>
        <begin position="559"/>
        <end position="650"/>
    </location>
</feature>
<evidence type="ECO:0000256" key="2">
    <source>
        <dbReference type="ARBA" id="ARBA00023203"/>
    </source>
</evidence>
<reference evidence="5" key="1">
    <citation type="journal article" date="2020" name="J. Eukaryot. Microbiol.">
        <title>De novo Sequencing, Assembly and Annotation of the Transcriptome for the Free-Living Testate Amoeba Arcella intermedia.</title>
        <authorList>
            <person name="Ribeiro G.M."/>
            <person name="Porfirio-Sousa A.L."/>
            <person name="Maurer-Alcala X.X."/>
            <person name="Katz L.A."/>
            <person name="Lahr D.J.G."/>
        </authorList>
    </citation>
    <scope>NUCLEOTIDE SEQUENCE</scope>
</reference>
<dbReference type="InterPro" id="IPR017868">
    <property type="entry name" value="Filamin/ABP280_repeat-like"/>
</dbReference>
<dbReference type="SUPFAM" id="SSF81296">
    <property type="entry name" value="E set domains"/>
    <property type="match status" value="6"/>
</dbReference>
<sequence>MSEPAWVRIQRKTFTRWCNNYLGQRQLGIENLDKDLSDGIALFNLLEILSGEAITPKPKLKAVMKLQKIENLATSLRFIKSKDIKLVGIGPEDIHDGKTSLILGLIWTLILRFQIENNLEEEDEKGRSAKQALLEWCNKVLNPQGIIITNFKDSWSDGKGFCGLVNVLEPETINLEQRPKEHAEENLNLAFDTSHNLFQFPKVLDAVDVIDNPDELSIMTYVSYFKAFLAANTADPTKSYAEGPGLVEATTGKTAIFTVHAVNEEGAHASRGGANIKGYLAHNGKEALKVKVKDNLNGTYECTYVPKLPGADFTLHVLIGKSEIKDSPFRPLVKPGEPKAGKCIAFGPGIEHAIAGQEAVFTVQTKDASDNNITDGGAKISAVLHDPQGDIKVNIIDNHDGTYTCSYVPHTAKPLLMDIKITTEADGEASIKNAPIKIPVAPGLASSEFTEASGPGLKGANAGEEAKISVITKDSFGNKLTAGDCNINGFLKSKNDDLTIPLNVLDNSDGSYSLSYLPQIAGDYELQVFLDESPIKDTPVDVSVKPGAPDLLNFLWDGLEVDGNGNRIVVAGSPESFSITAKDGYGNPLTNGGLPVKASLTGTENVPVLVIDNGDGTYAVSYRPVTVGDYQLSVEVNRQPIGGAKNPIPLIVIPGAISGSHSVAEGNLEEAEIGKDNVFTVFSRDEFDNEIKMGGADVTGELVHESGEVVPITVVDNGDGTYTCTYPDIQKSGDYKLSPLVNGELISDAPFTLKVAPGVTDINNTVITMPDHHVAGLPGLGIRLHDNFGNLQKNKGDKVRAHLLPLDHLEVDATDNGDGTYVVNYPPDLSGDVEVKVKVNGKYTTADPFSVNVQDNPVSEDMQQEVTELLPSTAALINSLLKDVHPSDREAILATLKELSNGKRLAPVEQEVKPKKEKQNLGLPKFSKPKRDVRKAQANPIKARLEMEEKALEVKEEEAKTEPQAKTKPTGAVSLGLGGLGAQIAQQQKMKMAGKNTGELEEVEGKAEEKVELKAEVAPSRGVKMQMGVGNIDVRAGLAGLKKTNK</sequence>
<evidence type="ECO:0000256" key="1">
    <source>
        <dbReference type="ARBA" id="ARBA00022737"/>
    </source>
</evidence>
<keyword evidence="2" id="KW-0009">Actin-binding</keyword>
<feature type="repeat" description="Filamin" evidence="3">
    <location>
        <begin position="667"/>
        <end position="755"/>
    </location>
</feature>
<dbReference type="Pfam" id="PF00307">
    <property type="entry name" value="CH"/>
    <property type="match status" value="2"/>
</dbReference>
<dbReference type="InterPro" id="IPR013783">
    <property type="entry name" value="Ig-like_fold"/>
</dbReference>
<dbReference type="Gene3D" id="2.60.40.10">
    <property type="entry name" value="Immunoglobulins"/>
    <property type="match status" value="6"/>
</dbReference>
<dbReference type="InterPro" id="IPR001715">
    <property type="entry name" value="CH_dom"/>
</dbReference>
<proteinExistence type="predicted"/>
<dbReference type="PANTHER" id="PTHR38537:SF8">
    <property type="entry name" value="FILAMIN-A"/>
    <property type="match status" value="1"/>
</dbReference>
<evidence type="ECO:0000313" key="5">
    <source>
        <dbReference type="EMBL" id="NDV29227.1"/>
    </source>
</evidence>
<dbReference type="SUPFAM" id="SSF47576">
    <property type="entry name" value="Calponin-homology domain, CH-domain"/>
    <property type="match status" value="1"/>
</dbReference>
<dbReference type="InterPro" id="IPR036872">
    <property type="entry name" value="CH_dom_sf"/>
</dbReference>
<name>A0A6B2KX48_9EUKA</name>
<dbReference type="InterPro" id="IPR044801">
    <property type="entry name" value="Filamin"/>
</dbReference>
<dbReference type="InterPro" id="IPR001589">
    <property type="entry name" value="Actinin_actin-bd_CS"/>
</dbReference>
<dbReference type="InterPro" id="IPR014756">
    <property type="entry name" value="Ig_E-set"/>
</dbReference>
<dbReference type="EMBL" id="GIBP01000258">
    <property type="protein sequence ID" value="NDV29227.1"/>
    <property type="molecule type" value="Transcribed_RNA"/>
</dbReference>
<dbReference type="GO" id="GO:0030036">
    <property type="term" value="P:actin cytoskeleton organization"/>
    <property type="evidence" value="ECO:0007669"/>
    <property type="project" value="InterPro"/>
</dbReference>
<dbReference type="AlphaFoldDB" id="A0A6B2KX48"/>
<dbReference type="PROSITE" id="PS00019">
    <property type="entry name" value="ACTININ_1"/>
    <property type="match status" value="1"/>
</dbReference>
<dbReference type="PROSITE" id="PS50021">
    <property type="entry name" value="CH"/>
    <property type="match status" value="2"/>
</dbReference>
<evidence type="ECO:0000259" key="4">
    <source>
        <dbReference type="PROSITE" id="PS50021"/>
    </source>
</evidence>
<accession>A0A6B2KX48</accession>
<dbReference type="PROSITE" id="PS50194">
    <property type="entry name" value="FILAMIN_REPEAT"/>
    <property type="match status" value="6"/>
</dbReference>
<protein>
    <recommendedName>
        <fullName evidence="4">Calponin-homology (CH) domain-containing protein</fullName>
    </recommendedName>
</protein>
<feature type="repeat" description="Filamin" evidence="3">
    <location>
        <begin position="335"/>
        <end position="440"/>
    </location>
</feature>
<feature type="repeat" description="Filamin" evidence="3">
    <location>
        <begin position="231"/>
        <end position="333"/>
    </location>
</feature>
<dbReference type="Gene3D" id="1.10.418.10">
    <property type="entry name" value="Calponin-like domain"/>
    <property type="match status" value="2"/>
</dbReference>
<evidence type="ECO:0000256" key="3">
    <source>
        <dbReference type="PROSITE-ProRule" id="PRU00087"/>
    </source>
</evidence>
<dbReference type="InterPro" id="IPR001298">
    <property type="entry name" value="Filamin/ABP280_rpt"/>
</dbReference>